<reference evidence="6" key="1">
    <citation type="submission" date="2023-12" db="EMBL/GenBank/DDBJ databases">
        <title>Fervidustalea candida gen. nov., sp. nov., a novel member of the family Paenibacillaceae isolated from a geothermal area.</title>
        <authorList>
            <person name="Li W.-J."/>
            <person name="Jiao J.-Y."/>
            <person name="Chen Y."/>
        </authorList>
    </citation>
    <scope>NUCLEOTIDE SEQUENCE</scope>
    <source>
        <strain evidence="6">SYSU GA230002</strain>
    </source>
</reference>
<dbReference type="EMBL" id="JAYJLD010000029">
    <property type="protein sequence ID" value="MEB3103191.1"/>
    <property type="molecule type" value="Genomic_DNA"/>
</dbReference>
<evidence type="ECO:0000256" key="1">
    <source>
        <dbReference type="ARBA" id="ARBA00009437"/>
    </source>
</evidence>
<name>A0ABU5ZP92_9BACL</name>
<dbReference type="InterPro" id="IPR047788">
    <property type="entry name" value="LysR-like_Sec_metab"/>
</dbReference>
<evidence type="ECO:0000259" key="5">
    <source>
        <dbReference type="PROSITE" id="PS50931"/>
    </source>
</evidence>
<evidence type="ECO:0000256" key="3">
    <source>
        <dbReference type="ARBA" id="ARBA00023125"/>
    </source>
</evidence>
<dbReference type="InterPro" id="IPR036390">
    <property type="entry name" value="WH_DNA-bd_sf"/>
</dbReference>
<evidence type="ECO:0000313" key="6">
    <source>
        <dbReference type="EMBL" id="MEB3103191.1"/>
    </source>
</evidence>
<dbReference type="PRINTS" id="PR00039">
    <property type="entry name" value="HTHLYSR"/>
</dbReference>
<feature type="domain" description="HTH lysR-type" evidence="5">
    <location>
        <begin position="1"/>
        <end position="58"/>
    </location>
</feature>
<keyword evidence="7" id="KW-1185">Reference proteome</keyword>
<dbReference type="InterPro" id="IPR005119">
    <property type="entry name" value="LysR_subst-bd"/>
</dbReference>
<dbReference type="Gene3D" id="3.40.190.290">
    <property type="match status" value="1"/>
</dbReference>
<dbReference type="Pfam" id="PF00126">
    <property type="entry name" value="HTH_1"/>
    <property type="match status" value="1"/>
</dbReference>
<keyword evidence="4" id="KW-0804">Transcription</keyword>
<dbReference type="Proteomes" id="UP001310386">
    <property type="component" value="Unassembled WGS sequence"/>
</dbReference>
<evidence type="ECO:0000256" key="2">
    <source>
        <dbReference type="ARBA" id="ARBA00023015"/>
    </source>
</evidence>
<dbReference type="PROSITE" id="PS50931">
    <property type="entry name" value="HTH_LYSR"/>
    <property type="match status" value="1"/>
</dbReference>
<dbReference type="SUPFAM" id="SSF53850">
    <property type="entry name" value="Periplasmic binding protein-like II"/>
    <property type="match status" value="1"/>
</dbReference>
<dbReference type="RefSeq" id="WP_371755314.1">
    <property type="nucleotide sequence ID" value="NZ_JAYJLD010000029.1"/>
</dbReference>
<evidence type="ECO:0000256" key="4">
    <source>
        <dbReference type="ARBA" id="ARBA00023163"/>
    </source>
</evidence>
<protein>
    <submittedName>
        <fullName evidence="6">Selenium metabolism-associated LysR family transcriptional regulator</fullName>
    </submittedName>
</protein>
<dbReference type="SUPFAM" id="SSF46785">
    <property type="entry name" value="Winged helix' DNA-binding domain"/>
    <property type="match status" value="1"/>
</dbReference>
<sequence length="290" mass="32909">MNFKYLKTFVNVVEHQGFTEVSEAMGLTQSGVSRQIKALEEEIGLQLLSRTTTSVMPTAAGELFYRKAKQILAEWDHLLAECQALKNEWYGQLKIGASTIPASYMLPKIIKIVREKYPKIKFSIHAEDSEDALTMLQKRNIDLAFVGYQIEHEELHEEFVATDKLVLIGCDDLKPLKSLQEIQNVPVIIREKGSGTRKAVEEMLKKSGVDWETLMVAAEVNSTEATLALVEAGVGYAFVSHWSIQDVYRPNIHVLLELPTNRGFYLYAHKSKQTHPLIKMFTEEALRLIK</sequence>
<dbReference type="Gene3D" id="1.10.10.10">
    <property type="entry name" value="Winged helix-like DNA-binding domain superfamily/Winged helix DNA-binding domain"/>
    <property type="match status" value="1"/>
</dbReference>
<dbReference type="PANTHER" id="PTHR30126:SF64">
    <property type="entry name" value="HTH-TYPE TRANSCRIPTIONAL REGULATOR CITR"/>
    <property type="match status" value="1"/>
</dbReference>
<gene>
    <name evidence="6" type="ORF">VF724_16255</name>
</gene>
<comment type="similarity">
    <text evidence="1">Belongs to the LysR transcriptional regulatory family.</text>
</comment>
<accession>A0ABU5ZP92</accession>
<dbReference type="PANTHER" id="PTHR30126">
    <property type="entry name" value="HTH-TYPE TRANSCRIPTIONAL REGULATOR"/>
    <property type="match status" value="1"/>
</dbReference>
<comment type="caution">
    <text evidence="6">The sequence shown here is derived from an EMBL/GenBank/DDBJ whole genome shotgun (WGS) entry which is preliminary data.</text>
</comment>
<dbReference type="Pfam" id="PF03466">
    <property type="entry name" value="LysR_substrate"/>
    <property type="match status" value="1"/>
</dbReference>
<keyword evidence="2" id="KW-0805">Transcription regulation</keyword>
<proteinExistence type="inferred from homology"/>
<dbReference type="NCBIfam" id="NF040786">
    <property type="entry name" value="LysR_Sec_metab"/>
    <property type="match status" value="1"/>
</dbReference>
<dbReference type="InterPro" id="IPR000847">
    <property type="entry name" value="LysR_HTH_N"/>
</dbReference>
<dbReference type="InterPro" id="IPR036388">
    <property type="entry name" value="WH-like_DNA-bd_sf"/>
</dbReference>
<organism evidence="6 7">
    <name type="scientific">Ferviditalea candida</name>
    <dbReference type="NCBI Taxonomy" id="3108399"/>
    <lineage>
        <taxon>Bacteria</taxon>
        <taxon>Bacillati</taxon>
        <taxon>Bacillota</taxon>
        <taxon>Bacilli</taxon>
        <taxon>Bacillales</taxon>
        <taxon>Paenibacillaceae</taxon>
        <taxon>Ferviditalea</taxon>
    </lineage>
</organism>
<keyword evidence="3" id="KW-0238">DNA-binding</keyword>
<evidence type="ECO:0000313" key="7">
    <source>
        <dbReference type="Proteomes" id="UP001310386"/>
    </source>
</evidence>